<feature type="transmembrane region" description="Helical" evidence="6">
    <location>
        <begin position="54"/>
        <end position="76"/>
    </location>
</feature>
<keyword evidence="5 6" id="KW-0472">Membrane</keyword>
<feature type="domain" description="Major facilitator superfamily (MFS) profile" evidence="7">
    <location>
        <begin position="23"/>
        <end position="439"/>
    </location>
</feature>
<proteinExistence type="inferred from homology"/>
<dbReference type="InterPro" id="IPR005829">
    <property type="entry name" value="Sugar_transporter_CS"/>
</dbReference>
<evidence type="ECO:0000313" key="9">
    <source>
        <dbReference type="Proteomes" id="UP000599074"/>
    </source>
</evidence>
<dbReference type="GO" id="GO:0005351">
    <property type="term" value="F:carbohydrate:proton symporter activity"/>
    <property type="evidence" value="ECO:0007669"/>
    <property type="project" value="TreeGrafter"/>
</dbReference>
<dbReference type="Pfam" id="PF00083">
    <property type="entry name" value="Sugar_tr"/>
    <property type="match status" value="1"/>
</dbReference>
<dbReference type="PROSITE" id="PS00216">
    <property type="entry name" value="SUGAR_TRANSPORT_1"/>
    <property type="match status" value="1"/>
</dbReference>
<dbReference type="Proteomes" id="UP000599074">
    <property type="component" value="Unassembled WGS sequence"/>
</dbReference>
<gene>
    <name evidence="8" type="ORF">Pme01_43830</name>
</gene>
<name>A0A8J3X2D2_9ACTN</name>
<evidence type="ECO:0000256" key="4">
    <source>
        <dbReference type="ARBA" id="ARBA00022989"/>
    </source>
</evidence>
<dbReference type="PANTHER" id="PTHR48022:SF2">
    <property type="entry name" value="PLASTIDIC GLUCOSE TRANSPORTER 4"/>
    <property type="match status" value="1"/>
</dbReference>
<comment type="subcellular location">
    <subcellularLocation>
        <location evidence="1">Cell membrane</location>
        <topology evidence="1">Multi-pass membrane protein</topology>
    </subcellularLocation>
</comment>
<dbReference type="PROSITE" id="PS00217">
    <property type="entry name" value="SUGAR_TRANSPORT_2"/>
    <property type="match status" value="1"/>
</dbReference>
<dbReference type="SUPFAM" id="SSF103473">
    <property type="entry name" value="MFS general substrate transporter"/>
    <property type="match status" value="1"/>
</dbReference>
<feature type="transmembrane region" description="Helical" evidence="6">
    <location>
        <begin position="381"/>
        <end position="404"/>
    </location>
</feature>
<dbReference type="PROSITE" id="PS50850">
    <property type="entry name" value="MFS"/>
    <property type="match status" value="1"/>
</dbReference>
<evidence type="ECO:0000256" key="2">
    <source>
        <dbReference type="ARBA" id="ARBA00010992"/>
    </source>
</evidence>
<feature type="transmembrane region" description="Helical" evidence="6">
    <location>
        <begin position="148"/>
        <end position="170"/>
    </location>
</feature>
<organism evidence="8 9">
    <name type="scientific">Planosporangium mesophilum</name>
    <dbReference type="NCBI Taxonomy" id="689768"/>
    <lineage>
        <taxon>Bacteria</taxon>
        <taxon>Bacillati</taxon>
        <taxon>Actinomycetota</taxon>
        <taxon>Actinomycetes</taxon>
        <taxon>Micromonosporales</taxon>
        <taxon>Micromonosporaceae</taxon>
        <taxon>Planosporangium</taxon>
    </lineage>
</organism>
<dbReference type="GO" id="GO:0005886">
    <property type="term" value="C:plasma membrane"/>
    <property type="evidence" value="ECO:0007669"/>
    <property type="project" value="UniProtKB-SubCell"/>
</dbReference>
<comment type="similarity">
    <text evidence="2">Belongs to the major facilitator superfamily. Sugar transporter (TC 2.A.1.1) family.</text>
</comment>
<feature type="transmembrane region" description="Helical" evidence="6">
    <location>
        <begin position="416"/>
        <end position="435"/>
    </location>
</feature>
<evidence type="ECO:0000259" key="7">
    <source>
        <dbReference type="PROSITE" id="PS50850"/>
    </source>
</evidence>
<keyword evidence="3 6" id="KW-0812">Transmembrane</keyword>
<dbReference type="AlphaFoldDB" id="A0A8J3X2D2"/>
<dbReference type="InterPro" id="IPR036259">
    <property type="entry name" value="MFS_trans_sf"/>
</dbReference>
<dbReference type="InterPro" id="IPR050360">
    <property type="entry name" value="MFS_Sugar_Transporters"/>
</dbReference>
<protein>
    <submittedName>
        <fullName evidence="8">MFS transporter</fullName>
    </submittedName>
</protein>
<feature type="transmembrane region" description="Helical" evidence="6">
    <location>
        <begin position="88"/>
        <end position="107"/>
    </location>
</feature>
<dbReference type="Gene3D" id="1.20.1250.20">
    <property type="entry name" value="MFS general substrate transporter like domains"/>
    <property type="match status" value="1"/>
</dbReference>
<dbReference type="RefSeq" id="WP_203935792.1">
    <property type="nucleotide sequence ID" value="NZ_BOON01000041.1"/>
</dbReference>
<dbReference type="InterPro" id="IPR005828">
    <property type="entry name" value="MFS_sugar_transport-like"/>
</dbReference>
<feature type="transmembrane region" description="Helical" evidence="6">
    <location>
        <begin position="176"/>
        <end position="195"/>
    </location>
</feature>
<dbReference type="InterPro" id="IPR020846">
    <property type="entry name" value="MFS_dom"/>
</dbReference>
<evidence type="ECO:0000256" key="1">
    <source>
        <dbReference type="ARBA" id="ARBA00004651"/>
    </source>
</evidence>
<reference evidence="8" key="1">
    <citation type="submission" date="2021-01" db="EMBL/GenBank/DDBJ databases">
        <title>Whole genome shotgun sequence of Planosporangium mesophilum NBRC 109066.</title>
        <authorList>
            <person name="Komaki H."/>
            <person name="Tamura T."/>
        </authorList>
    </citation>
    <scope>NUCLEOTIDE SEQUENCE</scope>
    <source>
        <strain evidence="8">NBRC 109066</strain>
    </source>
</reference>
<evidence type="ECO:0000313" key="8">
    <source>
        <dbReference type="EMBL" id="GII24786.1"/>
    </source>
</evidence>
<accession>A0A8J3X2D2</accession>
<feature type="transmembrane region" description="Helical" evidence="6">
    <location>
        <begin position="261"/>
        <end position="284"/>
    </location>
</feature>
<feature type="transmembrane region" description="Helical" evidence="6">
    <location>
        <begin position="329"/>
        <end position="361"/>
    </location>
</feature>
<feature type="transmembrane region" description="Helical" evidence="6">
    <location>
        <begin position="31"/>
        <end position="48"/>
    </location>
</feature>
<dbReference type="PANTHER" id="PTHR48022">
    <property type="entry name" value="PLASTIDIC GLUCOSE TRANSPORTER 4"/>
    <property type="match status" value="1"/>
</dbReference>
<evidence type="ECO:0000256" key="3">
    <source>
        <dbReference type="ARBA" id="ARBA00022692"/>
    </source>
</evidence>
<keyword evidence="9" id="KW-1185">Reference proteome</keyword>
<comment type="caution">
    <text evidence="8">The sequence shown here is derived from an EMBL/GenBank/DDBJ whole genome shotgun (WGS) entry which is preliminary data.</text>
</comment>
<evidence type="ECO:0000256" key="6">
    <source>
        <dbReference type="SAM" id="Phobius"/>
    </source>
</evidence>
<feature type="transmembrane region" description="Helical" evidence="6">
    <location>
        <begin position="296"/>
        <end position="317"/>
    </location>
</feature>
<dbReference type="EMBL" id="BOON01000041">
    <property type="protein sequence ID" value="GII24786.1"/>
    <property type="molecule type" value="Genomic_DNA"/>
</dbReference>
<evidence type="ECO:0000256" key="5">
    <source>
        <dbReference type="ARBA" id="ARBA00023136"/>
    </source>
</evidence>
<sequence>MAGPATPITSIDDAPLTPFHKRLMYRCSGGPFLDGYILSIVGVAATGMTTDLNLSVSALSAVGAAALVGIFVGAIIFGRLTDRIGREVMYTVDLIVLVVASVLSAFADSAWQVILLRFILGLAIGADYPIATALLAEWLPRRNRGKMLGALILFWYIGATAAYAVGYLMIEFGGDGLWRWMLGSAAVPGLVILLMRMGTPESPRWLAQHGRLDKAREVVAKVFGDSVDVDAVLAAETAGTGGRRGRFSDVFRGVYLRRMAFCGLFYLCQVTPLFAIYTFGPIILEAFGLNEGTLAYLGSALISLLFLIGCVPALRWVDAWGRRPLIIWSFVLMVIPLAVLGIVPTAPAAVIITCFCLYALFSGGPNILEWTYPNELFPTNVRATAVGISTGISRIGAAIGTYLLPQSLTKIGAGPTMLVGAVITLVGLVVCIAWAEETKDAALGAEGDRAPLATV</sequence>
<dbReference type="CDD" id="cd17316">
    <property type="entry name" value="MFS_SV2_like"/>
    <property type="match status" value="1"/>
</dbReference>
<keyword evidence="4 6" id="KW-1133">Transmembrane helix</keyword>
<feature type="transmembrane region" description="Helical" evidence="6">
    <location>
        <begin position="113"/>
        <end position="136"/>
    </location>
</feature>